<dbReference type="InterPro" id="IPR011604">
    <property type="entry name" value="PDDEXK-like_dom_sf"/>
</dbReference>
<evidence type="ECO:0000256" key="3">
    <source>
        <dbReference type="ARBA" id="ARBA00004286"/>
    </source>
</evidence>
<evidence type="ECO:0000256" key="20">
    <source>
        <dbReference type="ARBA" id="ARBA00023242"/>
    </source>
</evidence>
<dbReference type="GO" id="GO:0046872">
    <property type="term" value="F:metal ion binding"/>
    <property type="evidence" value="ECO:0007669"/>
    <property type="project" value="UniProtKB-KW"/>
</dbReference>
<evidence type="ECO:0000256" key="4">
    <source>
        <dbReference type="ARBA" id="ARBA00007913"/>
    </source>
</evidence>
<dbReference type="GO" id="GO:0005694">
    <property type="term" value="C:chromosome"/>
    <property type="evidence" value="ECO:0007669"/>
    <property type="project" value="UniProtKB-SubCell"/>
</dbReference>
<keyword evidence="17" id="KW-0411">Iron-sulfur</keyword>
<evidence type="ECO:0000256" key="13">
    <source>
        <dbReference type="ARBA" id="ARBA00022801"/>
    </source>
</evidence>
<sequence length="1361" mass="151479">MAPRKKPNSSSTVSSRKSNSKVQPQPSKFCIQHFFERHTQNSQNPQTATSSTPQNPKPPIANSATIVPQKSNPEIQNPARIEPTSSVVASDNSEDRPNSQSSNKNSILDTPTENLVAVRFIDAEENVDEEASPEISKSKSLKRFKFSPGMLIKQSQDDGGDEVTWMTSPVNERLKAVSKHKPEMMRMLADTSRLKSLSISQCSQNKISAVNAGTVEKSLSSVSLNRVGVKRVKPDQDVDHNGNVADRTISEIASSQSPFRTPPSLSYCHDKLANALSCNGVSDQPGLRQHKKALLELLDQVEDVISVEDSVSDDMEASQIQVEDKSKQTVKGVVTVPTEQVTWASSNCHFLVLEVSENCGPEDLSGAQCVYKVLRLLNEHSGEERAVYLREEWVYSAIAPGDTVNVIGEFDDRGQCHVDHHHNFIIVHPDVLVSGTRVAANFICPRRTVLDERLKGNEYSTAALTGTILHQVFEAALMEETPTITFLEEHARMVLHKNIENLYACGVSENDVYKTLVEAVPKILNWVSVFKNTQDSEAPSVDFGSEYGVKKVKISEVIDIEEMAWAPKYGLKGMIDASVRVKVEANKNESDVKVIPLEFKTGKVPKDQEHCAQVILYTLLMSERYQKQVDTGLLCYLQSDQTQGIAVRRSDLVGLIMQRNQLANDILQASGMQLLPPMLRNPSLCRGCRHLNVCTIYHKAHGGNIDSSGLGDLFDSNTHHLANAHGVFLRLWDWLIDLEAKEMELVKKEQWRPHGLKSDHATSCLSSVILDNELPWSKPGKDNNFVYRFLRNGLSSLNVRTSNEEFLNAASPTKYADCTLRCGDHVIISSESGYLAVARGVITDISHSHVSVSFSKHLRLPQSNPSSEASDLRQEVWRIDKDEFMTSFSIMRSNLIQLFRPSAQTDRLRKMIVDLEAPRFDSGCITFSQDPAISYVWSQRNLNDDQRRAILKILTAKDYALILGMPGTGKTSTMVHAVKALLIRGASVLLTSYTNSAVDNLLIKLKSQNIDFLRIGRHEVVHEEVRGHCFSAMNIQSVEDIKLRLDQVKVVAVTCLGITSPLLANKRFDVCIMDEAGQTTLPVSLGPLMFASMFVLVGDHYQLPPLVKSTEARENGMGVSLFCRLSEAHPQAISALQSQYRMCQGIMELSNALIYGDRLRCGSPEIAHAKLIVSSSKSHSWWIKEVLNPSKPVIFINTDALHAFEAKDHKNVTNPTEAHIIVEVVEELVNCGIKGDDIGIITPYNSQAEVIRLAIGLTSVEIHTIDKYQGRDKDCILVSFVRSTENPRNCSSSLLGDWHRINVALTRAKKKLIMVGSRETLSKVLLMKLLMEKVDEQSGILNVSKKDINFKRELKRCSQVR</sequence>
<evidence type="ECO:0000256" key="21">
    <source>
        <dbReference type="ARBA" id="ARBA00023268"/>
    </source>
</evidence>
<dbReference type="Gene3D" id="3.90.320.10">
    <property type="match status" value="1"/>
</dbReference>
<evidence type="ECO:0000256" key="9">
    <source>
        <dbReference type="ARBA" id="ARBA00022722"/>
    </source>
</evidence>
<dbReference type="PANTHER" id="PTHR36531:SF6">
    <property type="entry name" value="DNA REPLICATION ATP-DEPENDENT HELICASE_NUCLEASE DNA2"/>
    <property type="match status" value="1"/>
</dbReference>
<keyword evidence="20" id="KW-0539">Nucleus</keyword>
<dbReference type="CDD" id="cd18808">
    <property type="entry name" value="SF1_C_Upf1"/>
    <property type="match status" value="1"/>
</dbReference>
<comment type="caution">
    <text evidence="27">The sequence shown here is derived from an EMBL/GenBank/DDBJ whole genome shotgun (WGS) entry which is preliminary data.</text>
</comment>
<dbReference type="CDD" id="cd18041">
    <property type="entry name" value="DEXXQc_DNA2"/>
    <property type="match status" value="1"/>
</dbReference>
<protein>
    <recommendedName>
        <fullName evidence="5">DNA helicase</fullName>
        <ecNumber evidence="5">3.6.4.12</ecNumber>
    </recommendedName>
</protein>
<keyword evidence="16" id="KW-0408">Iron</keyword>
<evidence type="ECO:0000256" key="7">
    <source>
        <dbReference type="ARBA" id="ARBA00022485"/>
    </source>
</evidence>
<keyword evidence="12" id="KW-0227">DNA damage</keyword>
<evidence type="ECO:0000256" key="5">
    <source>
        <dbReference type="ARBA" id="ARBA00012551"/>
    </source>
</evidence>
<evidence type="ECO:0000256" key="2">
    <source>
        <dbReference type="ARBA" id="ARBA00004123"/>
    </source>
</evidence>
<feature type="domain" description="DNA2/NAM7 helicase helicase" evidence="25">
    <location>
        <begin position="1042"/>
        <end position="1109"/>
    </location>
</feature>
<organism evidence="27 28">
    <name type="scientific">Rubus argutus</name>
    <name type="common">Southern blackberry</name>
    <dbReference type="NCBI Taxonomy" id="59490"/>
    <lineage>
        <taxon>Eukaryota</taxon>
        <taxon>Viridiplantae</taxon>
        <taxon>Streptophyta</taxon>
        <taxon>Embryophyta</taxon>
        <taxon>Tracheophyta</taxon>
        <taxon>Spermatophyta</taxon>
        <taxon>Magnoliopsida</taxon>
        <taxon>eudicotyledons</taxon>
        <taxon>Gunneridae</taxon>
        <taxon>Pentapetalae</taxon>
        <taxon>rosids</taxon>
        <taxon>fabids</taxon>
        <taxon>Rosales</taxon>
        <taxon>Rosaceae</taxon>
        <taxon>Rosoideae</taxon>
        <taxon>Rosoideae incertae sedis</taxon>
        <taxon>Rubus</taxon>
    </lineage>
</organism>
<feature type="compositionally biased region" description="Polar residues" evidence="23">
    <location>
        <begin position="98"/>
        <end position="110"/>
    </location>
</feature>
<gene>
    <name evidence="27" type="ORF">M0R45_035200</name>
</gene>
<evidence type="ECO:0000256" key="19">
    <source>
        <dbReference type="ARBA" id="ARBA00023204"/>
    </source>
</evidence>
<dbReference type="GO" id="GO:0006281">
    <property type="term" value="P:DNA repair"/>
    <property type="evidence" value="ECO:0007669"/>
    <property type="project" value="UniProtKB-KW"/>
</dbReference>
<comment type="catalytic activity">
    <reaction evidence="22">
        <text>ATP + H2O = ADP + phosphate + H(+)</text>
        <dbReference type="Rhea" id="RHEA:13065"/>
        <dbReference type="ChEBI" id="CHEBI:15377"/>
        <dbReference type="ChEBI" id="CHEBI:15378"/>
        <dbReference type="ChEBI" id="CHEBI:30616"/>
        <dbReference type="ChEBI" id="CHEBI:43474"/>
        <dbReference type="ChEBI" id="CHEBI:456216"/>
        <dbReference type="EC" id="3.6.4.12"/>
    </reaction>
</comment>
<dbReference type="SUPFAM" id="SSF52540">
    <property type="entry name" value="P-loop containing nucleoside triphosphate hydrolases"/>
    <property type="match status" value="1"/>
</dbReference>
<feature type="compositionally biased region" description="Polar residues" evidence="23">
    <location>
        <begin position="40"/>
        <end position="54"/>
    </location>
</feature>
<feature type="domain" description="DNA2/NAM7 helicase-like C-terminal" evidence="26">
    <location>
        <begin position="1118"/>
        <end position="1318"/>
    </location>
</feature>
<proteinExistence type="inferred from homology"/>
<name>A0AAW1VUW7_RUBAR</name>
<comment type="cofactor">
    <cofactor evidence="1">
        <name>[4Fe-4S] cluster</name>
        <dbReference type="ChEBI" id="CHEBI:49883"/>
    </cofactor>
</comment>
<dbReference type="GO" id="GO:0016787">
    <property type="term" value="F:hydrolase activity"/>
    <property type="evidence" value="ECO:0007669"/>
    <property type="project" value="UniProtKB-KW"/>
</dbReference>
<evidence type="ECO:0000256" key="22">
    <source>
        <dbReference type="ARBA" id="ARBA00047995"/>
    </source>
</evidence>
<evidence type="ECO:0000259" key="25">
    <source>
        <dbReference type="Pfam" id="PF13086"/>
    </source>
</evidence>
<dbReference type="GO" id="GO:0006260">
    <property type="term" value="P:DNA replication"/>
    <property type="evidence" value="ECO:0007669"/>
    <property type="project" value="UniProtKB-KW"/>
</dbReference>
<evidence type="ECO:0000256" key="1">
    <source>
        <dbReference type="ARBA" id="ARBA00001966"/>
    </source>
</evidence>
<keyword evidence="14" id="KW-0347">Helicase</keyword>
<keyword evidence="21" id="KW-0511">Multifunctional enzyme</keyword>
<comment type="subcellular location">
    <subcellularLocation>
        <location evidence="3">Chromosome</location>
    </subcellularLocation>
    <subcellularLocation>
        <location evidence="2">Nucleus</location>
    </subcellularLocation>
</comment>
<feature type="domain" description="DNA2/NAM7 helicase helicase" evidence="25">
    <location>
        <begin position="941"/>
        <end position="1032"/>
    </location>
</feature>
<keyword evidence="8" id="KW-0235">DNA replication</keyword>
<evidence type="ECO:0000256" key="8">
    <source>
        <dbReference type="ARBA" id="ARBA00022705"/>
    </source>
</evidence>
<dbReference type="Proteomes" id="UP001457282">
    <property type="component" value="Unassembled WGS sequence"/>
</dbReference>
<dbReference type="InterPro" id="IPR051827">
    <property type="entry name" value="Cas4_exonuclease"/>
</dbReference>
<dbReference type="FunFam" id="3.90.320.10:FF:000001">
    <property type="entry name" value="DNA replication helicase Dna2"/>
    <property type="match status" value="1"/>
</dbReference>
<feature type="domain" description="DNA replication factor Dna2 N-terminal" evidence="24">
    <location>
        <begin position="379"/>
        <end position="581"/>
    </location>
</feature>
<dbReference type="InterPro" id="IPR041677">
    <property type="entry name" value="DNA2/NAM7_AAA_11"/>
</dbReference>
<evidence type="ECO:0000259" key="24">
    <source>
        <dbReference type="Pfam" id="PF08696"/>
    </source>
</evidence>
<accession>A0AAW1VUW7</accession>
<dbReference type="EC" id="3.6.4.12" evidence="5"/>
<evidence type="ECO:0000256" key="6">
    <source>
        <dbReference type="ARBA" id="ARBA00022454"/>
    </source>
</evidence>
<evidence type="ECO:0000256" key="18">
    <source>
        <dbReference type="ARBA" id="ARBA00023125"/>
    </source>
</evidence>
<dbReference type="Gene3D" id="3.40.50.300">
    <property type="entry name" value="P-loop containing nucleotide triphosphate hydrolases"/>
    <property type="match status" value="2"/>
</dbReference>
<comment type="similarity">
    <text evidence="4">Belongs to the DNA2/NAM7 helicase family.</text>
</comment>
<feature type="region of interest" description="Disordered" evidence="23">
    <location>
        <begin position="1"/>
        <end position="110"/>
    </location>
</feature>
<evidence type="ECO:0000259" key="26">
    <source>
        <dbReference type="Pfam" id="PF13087"/>
    </source>
</evidence>
<evidence type="ECO:0000256" key="11">
    <source>
        <dbReference type="ARBA" id="ARBA00022741"/>
    </source>
</evidence>
<evidence type="ECO:0000256" key="10">
    <source>
        <dbReference type="ARBA" id="ARBA00022723"/>
    </source>
</evidence>
<keyword evidence="19" id="KW-0234">DNA repair</keyword>
<keyword evidence="13" id="KW-0378">Hydrolase</keyword>
<feature type="compositionally biased region" description="Polar residues" evidence="23">
    <location>
        <begin position="62"/>
        <end position="75"/>
    </location>
</feature>
<dbReference type="GO" id="GO:0051539">
    <property type="term" value="F:4 iron, 4 sulfur cluster binding"/>
    <property type="evidence" value="ECO:0007669"/>
    <property type="project" value="UniProtKB-KW"/>
</dbReference>
<dbReference type="CDD" id="cd22318">
    <property type="entry name" value="DNA2_N-like"/>
    <property type="match status" value="1"/>
</dbReference>
<dbReference type="Pfam" id="PF13087">
    <property type="entry name" value="AAA_12"/>
    <property type="match status" value="1"/>
</dbReference>
<dbReference type="GO" id="GO:0005634">
    <property type="term" value="C:nucleus"/>
    <property type="evidence" value="ECO:0007669"/>
    <property type="project" value="UniProtKB-SubCell"/>
</dbReference>
<keyword evidence="7" id="KW-0004">4Fe-4S</keyword>
<dbReference type="PANTHER" id="PTHR36531">
    <property type="entry name" value="CRISPR-ASSOCIATED EXONUCLEASE CAS4"/>
    <property type="match status" value="1"/>
</dbReference>
<evidence type="ECO:0000313" key="27">
    <source>
        <dbReference type="EMBL" id="KAK9911279.1"/>
    </source>
</evidence>
<keyword evidence="18" id="KW-0238">DNA-binding</keyword>
<keyword evidence="28" id="KW-1185">Reference proteome</keyword>
<feature type="compositionally biased region" description="Low complexity" evidence="23">
    <location>
        <begin position="8"/>
        <end position="22"/>
    </location>
</feature>
<evidence type="ECO:0000256" key="16">
    <source>
        <dbReference type="ARBA" id="ARBA00023004"/>
    </source>
</evidence>
<dbReference type="GO" id="GO:0003677">
    <property type="term" value="F:DNA binding"/>
    <property type="evidence" value="ECO:0007669"/>
    <property type="project" value="UniProtKB-KW"/>
</dbReference>
<evidence type="ECO:0000256" key="23">
    <source>
        <dbReference type="SAM" id="MobiDB-lite"/>
    </source>
</evidence>
<keyword evidence="15" id="KW-0067">ATP-binding</keyword>
<dbReference type="Pfam" id="PF13086">
    <property type="entry name" value="AAA_11"/>
    <property type="match status" value="2"/>
</dbReference>
<evidence type="ECO:0000313" key="28">
    <source>
        <dbReference type="Proteomes" id="UP001457282"/>
    </source>
</evidence>
<dbReference type="FunFam" id="3.40.50.300:FF:001490">
    <property type="entry name" value="DNA replication helicase"/>
    <property type="match status" value="1"/>
</dbReference>
<dbReference type="EMBL" id="JBEDUW010000007">
    <property type="protein sequence ID" value="KAK9911279.1"/>
    <property type="molecule type" value="Genomic_DNA"/>
</dbReference>
<dbReference type="InterPro" id="IPR014808">
    <property type="entry name" value="DNA_replication_fac_Dna2_N"/>
</dbReference>
<evidence type="ECO:0000256" key="15">
    <source>
        <dbReference type="ARBA" id="ARBA00022840"/>
    </source>
</evidence>
<dbReference type="GO" id="GO:0004518">
    <property type="term" value="F:nuclease activity"/>
    <property type="evidence" value="ECO:0007669"/>
    <property type="project" value="UniProtKB-KW"/>
</dbReference>
<dbReference type="InterPro" id="IPR026851">
    <property type="entry name" value="Dna2/JHS1_DEXXQ-box"/>
</dbReference>
<keyword evidence="6" id="KW-0158">Chromosome</keyword>
<evidence type="ECO:0000256" key="14">
    <source>
        <dbReference type="ARBA" id="ARBA00022806"/>
    </source>
</evidence>
<dbReference type="InterPro" id="IPR041679">
    <property type="entry name" value="DNA2/NAM7-like_C"/>
</dbReference>
<keyword evidence="11" id="KW-0547">Nucleotide-binding</keyword>
<dbReference type="FunFam" id="3.40.50.300:FF:001170">
    <property type="entry name" value="DNA replication helicase Dna2"/>
    <property type="match status" value="1"/>
</dbReference>
<dbReference type="Pfam" id="PF08696">
    <property type="entry name" value="Dna2"/>
    <property type="match status" value="1"/>
</dbReference>
<dbReference type="InterPro" id="IPR027417">
    <property type="entry name" value="P-loop_NTPase"/>
</dbReference>
<evidence type="ECO:0000256" key="12">
    <source>
        <dbReference type="ARBA" id="ARBA00022763"/>
    </source>
</evidence>
<dbReference type="GO" id="GO:0017116">
    <property type="term" value="F:single-stranded DNA helicase activity"/>
    <property type="evidence" value="ECO:0007669"/>
    <property type="project" value="InterPro"/>
</dbReference>
<keyword evidence="9" id="KW-0540">Nuclease</keyword>
<dbReference type="InterPro" id="IPR047187">
    <property type="entry name" value="SF1_C_Upf1"/>
</dbReference>
<reference evidence="27 28" key="1">
    <citation type="journal article" date="2023" name="G3 (Bethesda)">
        <title>A chromosome-length genome assembly and annotation of blackberry (Rubus argutus, cv. 'Hillquist').</title>
        <authorList>
            <person name="Bruna T."/>
            <person name="Aryal R."/>
            <person name="Dudchenko O."/>
            <person name="Sargent D.J."/>
            <person name="Mead D."/>
            <person name="Buti M."/>
            <person name="Cavallini A."/>
            <person name="Hytonen T."/>
            <person name="Andres J."/>
            <person name="Pham M."/>
            <person name="Weisz D."/>
            <person name="Mascagni F."/>
            <person name="Usai G."/>
            <person name="Natali L."/>
            <person name="Bassil N."/>
            <person name="Fernandez G.E."/>
            <person name="Lomsadze A."/>
            <person name="Armour M."/>
            <person name="Olukolu B."/>
            <person name="Poorten T."/>
            <person name="Britton C."/>
            <person name="Davik J."/>
            <person name="Ashrafi H."/>
            <person name="Aiden E.L."/>
            <person name="Borodovsky M."/>
            <person name="Worthington M."/>
        </authorList>
    </citation>
    <scope>NUCLEOTIDE SEQUENCE [LARGE SCALE GENOMIC DNA]</scope>
    <source>
        <strain evidence="27">PI 553951</strain>
    </source>
</reference>
<keyword evidence="10" id="KW-0479">Metal-binding</keyword>
<dbReference type="GO" id="GO:0005524">
    <property type="term" value="F:ATP binding"/>
    <property type="evidence" value="ECO:0007669"/>
    <property type="project" value="UniProtKB-KW"/>
</dbReference>
<evidence type="ECO:0000256" key="17">
    <source>
        <dbReference type="ARBA" id="ARBA00023014"/>
    </source>
</evidence>